<sequence>MINDSFKRWPGILAAGLALTALSACKPAEDSAAPAANAETPATGARSSQGELPEGLFANPLFSNGADPWLEYHDGNYYLTTTTWTSQLVMRKSPTLDGLATAAPVNVWSDTDPARCCNFWAFEFHRLDGPNGPRWYLMYTSGQHGTLDHQHLSVLESVGDDPMGPYVYKGSPMPDSWNIDGSYLEHNGELYLLWSEWVGDEQLNWISKMTNPWTIEGPRKVLTRPEAEWEKSGRKVNEGAEILKKDGRTFLIYSASYCDTPDYKLAMKELTGDDPMNPDHWTKYPEPVFQRGNGVYGPGHNGFFESPDGSEDWIVYHGNSKETDGCSATRSVRAQKFTWNEDGTPDFGEPVPEGEPQKLPSGENGPLTVQVQGAQWQLVNGRGEECLAGSGLGACGESGTRWVLDNTADGAYRLANVASDQFLGAESELAPWTNTEAQRWELKQDENGWVELINRQTDRPLTAVNCSDEGCDQWRLQPAEEVAIASVQSGRVLQSCSGDAIDQGAWNGSDCQRWIAEPVEQGFVNLRSGDRCMTIADNAVVPGAPAVAGSCDSTSSQWRMEPLADGSLQILNRESGHSLDLAHCGLAEGTGFAQAPRADNDCQKFQLRKIPARG</sequence>
<keyword evidence="4" id="KW-0326">Glycosidase</keyword>
<evidence type="ECO:0000256" key="1">
    <source>
        <dbReference type="ARBA" id="ARBA00009865"/>
    </source>
</evidence>
<dbReference type="PANTHER" id="PTHR43817:SF1">
    <property type="entry name" value="HYDROLASE, FAMILY 43, PUTATIVE (AFU_ORTHOLOGUE AFUA_3G01660)-RELATED"/>
    <property type="match status" value="1"/>
</dbReference>
<feature type="signal peptide" evidence="6">
    <location>
        <begin position="1"/>
        <end position="23"/>
    </location>
</feature>
<gene>
    <name evidence="8" type="ORF">ACFSKX_11200</name>
</gene>
<evidence type="ECO:0000256" key="2">
    <source>
        <dbReference type="ARBA" id="ARBA00022729"/>
    </source>
</evidence>
<dbReference type="Proteomes" id="UP001597425">
    <property type="component" value="Unassembled WGS sequence"/>
</dbReference>
<dbReference type="InterPro" id="IPR023296">
    <property type="entry name" value="Glyco_hydro_beta-prop_sf"/>
</dbReference>
<dbReference type="Pfam" id="PF14200">
    <property type="entry name" value="RicinB_lectin_2"/>
    <property type="match status" value="2"/>
</dbReference>
<dbReference type="Pfam" id="PF04616">
    <property type="entry name" value="Glyco_hydro_43"/>
    <property type="match status" value="1"/>
</dbReference>
<evidence type="ECO:0000259" key="7">
    <source>
        <dbReference type="Pfam" id="PF14200"/>
    </source>
</evidence>
<dbReference type="EMBL" id="JBHUJD010000013">
    <property type="protein sequence ID" value="MFD2310981.1"/>
    <property type="molecule type" value="Genomic_DNA"/>
</dbReference>
<evidence type="ECO:0000313" key="8">
    <source>
        <dbReference type="EMBL" id="MFD2310981.1"/>
    </source>
</evidence>
<accession>A0ABW5EBM4</accession>
<dbReference type="PANTHER" id="PTHR43817">
    <property type="entry name" value="GLYCOSYL HYDROLASE"/>
    <property type="match status" value="1"/>
</dbReference>
<dbReference type="InterPro" id="IPR000772">
    <property type="entry name" value="Ricin_B_lectin"/>
</dbReference>
<proteinExistence type="inferred from homology"/>
<organism evidence="8 9">
    <name type="scientific">Microbulbifer halophilus</name>
    <dbReference type="NCBI Taxonomy" id="453963"/>
    <lineage>
        <taxon>Bacteria</taxon>
        <taxon>Pseudomonadati</taxon>
        <taxon>Pseudomonadota</taxon>
        <taxon>Gammaproteobacteria</taxon>
        <taxon>Cellvibrionales</taxon>
        <taxon>Microbulbiferaceae</taxon>
        <taxon>Microbulbifer</taxon>
    </lineage>
</organism>
<evidence type="ECO:0000256" key="5">
    <source>
        <dbReference type="SAM" id="MobiDB-lite"/>
    </source>
</evidence>
<dbReference type="Gene3D" id="2.80.10.50">
    <property type="match status" value="2"/>
</dbReference>
<reference evidence="9" key="1">
    <citation type="journal article" date="2019" name="Int. J. Syst. Evol. Microbiol.">
        <title>The Global Catalogue of Microorganisms (GCM) 10K type strain sequencing project: providing services to taxonomists for standard genome sequencing and annotation.</title>
        <authorList>
            <consortium name="The Broad Institute Genomics Platform"/>
            <consortium name="The Broad Institute Genome Sequencing Center for Infectious Disease"/>
            <person name="Wu L."/>
            <person name="Ma J."/>
        </authorList>
    </citation>
    <scope>NUCLEOTIDE SEQUENCE [LARGE SCALE GENOMIC DNA]</scope>
    <source>
        <strain evidence="9">KCTC 12848</strain>
    </source>
</reference>
<dbReference type="RefSeq" id="WP_265721575.1">
    <property type="nucleotide sequence ID" value="NZ_JAPIVK010000012.1"/>
</dbReference>
<dbReference type="CDD" id="cd18820">
    <property type="entry name" value="GH43_LbAraf43-like"/>
    <property type="match status" value="1"/>
</dbReference>
<comment type="caution">
    <text evidence="8">The sequence shown here is derived from an EMBL/GenBank/DDBJ whole genome shotgun (WGS) entry which is preliminary data.</text>
</comment>
<keyword evidence="2 6" id="KW-0732">Signal</keyword>
<evidence type="ECO:0000313" key="9">
    <source>
        <dbReference type="Proteomes" id="UP001597425"/>
    </source>
</evidence>
<evidence type="ECO:0000256" key="3">
    <source>
        <dbReference type="ARBA" id="ARBA00022801"/>
    </source>
</evidence>
<dbReference type="InterPro" id="IPR035992">
    <property type="entry name" value="Ricin_B-like_lectins"/>
</dbReference>
<dbReference type="InterPro" id="IPR006710">
    <property type="entry name" value="Glyco_hydro_43"/>
</dbReference>
<dbReference type="PROSITE" id="PS50231">
    <property type="entry name" value="RICIN_B_LECTIN"/>
    <property type="match status" value="1"/>
</dbReference>
<dbReference type="SUPFAM" id="SSF50370">
    <property type="entry name" value="Ricin B-like lectins"/>
    <property type="match status" value="2"/>
</dbReference>
<comment type="similarity">
    <text evidence="1">Belongs to the glycosyl hydrolase 43 family.</text>
</comment>
<protein>
    <submittedName>
        <fullName evidence="8">Family 43 glycosylhydrolase</fullName>
    </submittedName>
</protein>
<dbReference type="CDD" id="cd00161">
    <property type="entry name" value="beta-trefoil_Ricin-like"/>
    <property type="match status" value="1"/>
</dbReference>
<dbReference type="SUPFAM" id="SSF75005">
    <property type="entry name" value="Arabinanase/levansucrase/invertase"/>
    <property type="match status" value="1"/>
</dbReference>
<name>A0ABW5EBM4_9GAMM</name>
<feature type="domain" description="Ricin B lectin" evidence="7">
    <location>
        <begin position="401"/>
        <end position="467"/>
    </location>
</feature>
<keyword evidence="3" id="KW-0378">Hydrolase</keyword>
<feature type="chain" id="PRO_5047109162" evidence="6">
    <location>
        <begin position="24"/>
        <end position="614"/>
    </location>
</feature>
<feature type="region of interest" description="Disordered" evidence="5">
    <location>
        <begin position="339"/>
        <end position="360"/>
    </location>
</feature>
<evidence type="ECO:0000256" key="4">
    <source>
        <dbReference type="ARBA" id="ARBA00023295"/>
    </source>
</evidence>
<dbReference type="Gene3D" id="2.115.10.20">
    <property type="entry name" value="Glycosyl hydrolase domain, family 43"/>
    <property type="match status" value="1"/>
</dbReference>
<dbReference type="PROSITE" id="PS51257">
    <property type="entry name" value="PROKAR_LIPOPROTEIN"/>
    <property type="match status" value="1"/>
</dbReference>
<feature type="domain" description="Ricin B lectin" evidence="7">
    <location>
        <begin position="524"/>
        <end position="592"/>
    </location>
</feature>
<keyword evidence="9" id="KW-1185">Reference proteome</keyword>
<evidence type="ECO:0000256" key="6">
    <source>
        <dbReference type="SAM" id="SignalP"/>
    </source>
</evidence>